<sequence length="143" mass="16266">MEQHLRYRGLRIQTCQPTILCPEDTFKFRKTRVPPHICIKYPYSIGTIQGSDDPNTGIEGRTGSHFDIFLMKTEDTNSHYCCIPDFSFLVPSRVTSYKGEHNIPHVSGLKGAEILAEHRRYCNEHAPVNADMTQPEKNGSLLC</sequence>
<name>A0ABQ9GTW6_9NEOP</name>
<protein>
    <submittedName>
        <fullName evidence="1">Uncharacterized protein</fullName>
    </submittedName>
</protein>
<reference evidence="1 2" key="1">
    <citation type="submission" date="2023-02" db="EMBL/GenBank/DDBJ databases">
        <title>LHISI_Scaffold_Assembly.</title>
        <authorList>
            <person name="Stuart O.P."/>
            <person name="Cleave R."/>
            <person name="Magrath M.J.L."/>
            <person name="Mikheyev A.S."/>
        </authorList>
    </citation>
    <scope>NUCLEOTIDE SEQUENCE [LARGE SCALE GENOMIC DNA]</scope>
    <source>
        <strain evidence="1">Daus_M_001</strain>
        <tissue evidence="1">Leg muscle</tissue>
    </source>
</reference>
<gene>
    <name evidence="1" type="ORF">PR048_023372</name>
</gene>
<comment type="caution">
    <text evidence="1">The sequence shown here is derived from an EMBL/GenBank/DDBJ whole genome shotgun (WGS) entry which is preliminary data.</text>
</comment>
<dbReference type="EMBL" id="JARBHB010000009">
    <property type="protein sequence ID" value="KAJ8875477.1"/>
    <property type="molecule type" value="Genomic_DNA"/>
</dbReference>
<keyword evidence="2" id="KW-1185">Reference proteome</keyword>
<evidence type="ECO:0000313" key="1">
    <source>
        <dbReference type="EMBL" id="KAJ8875477.1"/>
    </source>
</evidence>
<proteinExistence type="predicted"/>
<accession>A0ABQ9GTW6</accession>
<evidence type="ECO:0000313" key="2">
    <source>
        <dbReference type="Proteomes" id="UP001159363"/>
    </source>
</evidence>
<dbReference type="Proteomes" id="UP001159363">
    <property type="component" value="Chromosome 8"/>
</dbReference>
<organism evidence="1 2">
    <name type="scientific">Dryococelus australis</name>
    <dbReference type="NCBI Taxonomy" id="614101"/>
    <lineage>
        <taxon>Eukaryota</taxon>
        <taxon>Metazoa</taxon>
        <taxon>Ecdysozoa</taxon>
        <taxon>Arthropoda</taxon>
        <taxon>Hexapoda</taxon>
        <taxon>Insecta</taxon>
        <taxon>Pterygota</taxon>
        <taxon>Neoptera</taxon>
        <taxon>Polyneoptera</taxon>
        <taxon>Phasmatodea</taxon>
        <taxon>Verophasmatodea</taxon>
        <taxon>Anareolatae</taxon>
        <taxon>Phasmatidae</taxon>
        <taxon>Eurycanthinae</taxon>
        <taxon>Dryococelus</taxon>
    </lineage>
</organism>